<comment type="caution">
    <text evidence="1">The sequence shown here is derived from an EMBL/GenBank/DDBJ whole genome shotgun (WGS) entry which is preliminary data.</text>
</comment>
<organism evidence="1 2">
    <name type="scientific">Flagellimonas allohymeniacidonis</name>
    <dbReference type="NCBI Taxonomy" id="2517819"/>
    <lineage>
        <taxon>Bacteria</taxon>
        <taxon>Pseudomonadati</taxon>
        <taxon>Bacteroidota</taxon>
        <taxon>Flavobacteriia</taxon>
        <taxon>Flavobacteriales</taxon>
        <taxon>Flavobacteriaceae</taxon>
        <taxon>Flagellimonas</taxon>
    </lineage>
</organism>
<proteinExistence type="predicted"/>
<reference evidence="1 2" key="1">
    <citation type="submission" date="2019-02" db="EMBL/GenBank/DDBJ databases">
        <title>Draft genome sequence of Muricauda sp. 176CP4-71.</title>
        <authorList>
            <person name="Park J.-S."/>
        </authorList>
    </citation>
    <scope>NUCLEOTIDE SEQUENCE [LARGE SCALE GENOMIC DNA]</scope>
    <source>
        <strain evidence="1 2">176CP4-71</strain>
    </source>
</reference>
<protein>
    <submittedName>
        <fullName evidence="1">Uncharacterized protein</fullName>
    </submittedName>
</protein>
<dbReference type="RefSeq" id="WP_130614623.1">
    <property type="nucleotide sequence ID" value="NZ_SGIU01000002.1"/>
</dbReference>
<name>A0A4Q8QGW9_9FLAO</name>
<dbReference type="OrthoDB" id="1448631at2"/>
<dbReference type="EMBL" id="SGIU01000002">
    <property type="protein sequence ID" value="TAI47639.1"/>
    <property type="molecule type" value="Genomic_DNA"/>
</dbReference>
<sequence length="139" mass="15909">MSNILGEITDFLHQSTHKTVELYFITQEILSFHEGKLLNRALRANRRLVVEKLTDASFGRVKVVDHLVFTFSFKFPIPKNPAFYRSEMLCLPRPLSHGHLAIDPDAQIFTLNFNIDAPDSALTVGIRHEYKKLIGVRFG</sequence>
<accession>A0A4Q8QGW9</accession>
<dbReference type="Proteomes" id="UP000291981">
    <property type="component" value="Unassembled WGS sequence"/>
</dbReference>
<keyword evidence="2" id="KW-1185">Reference proteome</keyword>
<gene>
    <name evidence="1" type="ORF">EW142_13325</name>
</gene>
<evidence type="ECO:0000313" key="2">
    <source>
        <dbReference type="Proteomes" id="UP000291981"/>
    </source>
</evidence>
<evidence type="ECO:0000313" key="1">
    <source>
        <dbReference type="EMBL" id="TAI47639.1"/>
    </source>
</evidence>
<dbReference type="AlphaFoldDB" id="A0A4Q8QGW9"/>